<protein>
    <submittedName>
        <fullName evidence="2">Uncharacterized protein</fullName>
    </submittedName>
</protein>
<proteinExistence type="predicted"/>
<evidence type="ECO:0000313" key="2">
    <source>
        <dbReference type="EMBL" id="OLL25795.1"/>
    </source>
</evidence>
<dbReference type="EMBL" id="LXFE01000317">
    <property type="protein sequence ID" value="OLL25795.1"/>
    <property type="molecule type" value="Genomic_DNA"/>
</dbReference>
<organism evidence="2 3">
    <name type="scientific">Neolecta irregularis (strain DAH-3)</name>
    <dbReference type="NCBI Taxonomy" id="1198029"/>
    <lineage>
        <taxon>Eukaryota</taxon>
        <taxon>Fungi</taxon>
        <taxon>Dikarya</taxon>
        <taxon>Ascomycota</taxon>
        <taxon>Taphrinomycotina</taxon>
        <taxon>Neolectales</taxon>
        <taxon>Neolectaceae</taxon>
        <taxon>Neolecta</taxon>
    </lineage>
</organism>
<evidence type="ECO:0000256" key="1">
    <source>
        <dbReference type="SAM" id="MobiDB-lite"/>
    </source>
</evidence>
<gene>
    <name evidence="2" type="ORF">NEOLI_004127</name>
</gene>
<sequence length="90" mass="10478">MNDPHYPGFPPFLSRSQDRTHRRHRAVSLDIDNDGDTESSRPSTAEKIKMSQFLEYESWLWRVGREAPEFGLLFAVRLMAGWSSLYSMIT</sequence>
<accession>A0A1U7LSZ8</accession>
<feature type="region of interest" description="Disordered" evidence="1">
    <location>
        <begin position="1"/>
        <end position="44"/>
    </location>
</feature>
<dbReference type="Proteomes" id="UP000186594">
    <property type="component" value="Unassembled WGS sequence"/>
</dbReference>
<name>A0A1U7LSZ8_NEOID</name>
<reference evidence="2 3" key="1">
    <citation type="submission" date="2016-04" db="EMBL/GenBank/DDBJ databases">
        <title>Evolutionary innovation and constraint leading to complex multicellularity in the Ascomycota.</title>
        <authorList>
            <person name="Cisse O."/>
            <person name="Nguyen A."/>
            <person name="Hewitt D.A."/>
            <person name="Jedd G."/>
            <person name="Stajich J.E."/>
        </authorList>
    </citation>
    <scope>NUCLEOTIDE SEQUENCE [LARGE SCALE GENOMIC DNA]</scope>
    <source>
        <strain evidence="2 3">DAH-3</strain>
    </source>
</reference>
<dbReference type="AlphaFoldDB" id="A0A1U7LSZ8"/>
<comment type="caution">
    <text evidence="2">The sequence shown here is derived from an EMBL/GenBank/DDBJ whole genome shotgun (WGS) entry which is preliminary data.</text>
</comment>
<evidence type="ECO:0000313" key="3">
    <source>
        <dbReference type="Proteomes" id="UP000186594"/>
    </source>
</evidence>
<keyword evidence="3" id="KW-1185">Reference proteome</keyword>